<dbReference type="GeneID" id="9347717"/>
<evidence type="ECO:0000313" key="2">
    <source>
        <dbReference type="EMBL" id="ADI74886.1"/>
    </source>
</evidence>
<dbReference type="InterPro" id="IPR029461">
    <property type="entry name" value="TT1561-like"/>
</dbReference>
<reference evidence="2 3" key="1">
    <citation type="submission" date="2010-06" db="EMBL/GenBank/DDBJ databases">
        <title>Complete sequence chromosome of Methanohalobium evestigatum Z-7303.</title>
        <authorList>
            <consortium name="US DOE Joint Genome Institute"/>
            <person name="Lucas S."/>
            <person name="Copeland A."/>
            <person name="Lapidus A."/>
            <person name="Cheng J.-F."/>
            <person name="Bruce D."/>
            <person name="Goodwin L."/>
            <person name="Pitluck S."/>
            <person name="Saunders E."/>
            <person name="Detter J.C."/>
            <person name="Han C."/>
            <person name="Tapia R."/>
            <person name="Land M."/>
            <person name="Hauser L."/>
            <person name="Kyrpides N."/>
            <person name="Mikhailova N."/>
            <person name="Sieprawska-Lupa M."/>
            <person name="Whitman W.B."/>
            <person name="Anderson I."/>
            <person name="Woyke T."/>
        </authorList>
    </citation>
    <scope>NUCLEOTIDE SEQUENCE [LARGE SCALE GENOMIC DNA]</scope>
    <source>
        <strain evidence="3">ATCC BAA-1072 / DSM 3721 / NBRC 107634 / OCM 161 / Z-7303</strain>
    </source>
</reference>
<dbReference type="Pfam" id="PF14582">
    <property type="entry name" value="Metallophos_3"/>
    <property type="match status" value="1"/>
</dbReference>
<dbReference type="AlphaFoldDB" id="D7EBP4"/>
<dbReference type="PANTHER" id="PTHR37523">
    <property type="entry name" value="METALLOPHOSPHOESTERASE"/>
    <property type="match status" value="1"/>
</dbReference>
<dbReference type="EMBL" id="CP002069">
    <property type="protein sequence ID" value="ADI74886.1"/>
    <property type="molecule type" value="Genomic_DNA"/>
</dbReference>
<sequence length="252" mass="28623">MKILAISDFHGETELMNSLVEKIEDKSPDLIIFTGDVVKGQARGDEWLSAQEEGREPVKDKEEILNEKNEDFKLYDEFYDTLDTLDIPVMCIPGNMDAPEDVFFSYLLGKYMRSNIKIAQENIFEKEGYLISGMGGEITNGSKEDFFTLQYPYKEADFALRRFKYAPQKKILLLHSPPTGQLDLDKGKHKSEDVVNELIRDIKPEIVFCGHAHKAQGKEQIDKTLVVNPGALKYGDFAVVNTENKEVDFGTV</sequence>
<dbReference type="InterPro" id="IPR029052">
    <property type="entry name" value="Metallo-depent_PP-like"/>
</dbReference>
<protein>
    <submittedName>
        <fullName evidence="2">Metallophosphoesterase</fullName>
    </submittedName>
</protein>
<evidence type="ECO:0000313" key="3">
    <source>
        <dbReference type="Proteomes" id="UP000000391"/>
    </source>
</evidence>
<dbReference type="PANTHER" id="PTHR37523:SF1">
    <property type="entry name" value="CALCINEURIN-LIKE PHOSPHOESTERASE DOMAIN-CONTAINING PROTEIN"/>
    <property type="match status" value="1"/>
</dbReference>
<keyword evidence="3" id="KW-1185">Reference proteome</keyword>
<name>D7EBP4_METEZ</name>
<dbReference type="Gene3D" id="3.60.21.10">
    <property type="match status" value="1"/>
</dbReference>
<dbReference type="Proteomes" id="UP000000391">
    <property type="component" value="Chromosome"/>
</dbReference>
<dbReference type="STRING" id="644295.Metev_2057"/>
<dbReference type="HOGENOM" id="CLU_095684_0_0_2"/>
<dbReference type="RefSeq" id="WP_013195451.1">
    <property type="nucleotide sequence ID" value="NC_014253.1"/>
</dbReference>
<dbReference type="KEGG" id="mev:Metev_2057"/>
<dbReference type="OrthoDB" id="50367at2157"/>
<dbReference type="SUPFAM" id="SSF56300">
    <property type="entry name" value="Metallo-dependent phosphatases"/>
    <property type="match status" value="1"/>
</dbReference>
<feature type="domain" description="Metallophosphoesterase TT1561-like" evidence="1">
    <location>
        <begin position="2"/>
        <end position="252"/>
    </location>
</feature>
<evidence type="ECO:0000259" key="1">
    <source>
        <dbReference type="Pfam" id="PF14582"/>
    </source>
</evidence>
<gene>
    <name evidence="2" type="ordered locus">Metev_2057</name>
</gene>
<organism evidence="2 3">
    <name type="scientific">Methanohalobium evestigatum (strain ATCC BAA-1072 / DSM 3721 / NBRC 107634 / OCM 161 / Z-7303)</name>
    <dbReference type="NCBI Taxonomy" id="644295"/>
    <lineage>
        <taxon>Archaea</taxon>
        <taxon>Methanobacteriati</taxon>
        <taxon>Methanobacteriota</taxon>
        <taxon>Stenosarchaea group</taxon>
        <taxon>Methanomicrobia</taxon>
        <taxon>Methanosarcinales</taxon>
        <taxon>Methanosarcinaceae</taxon>
        <taxon>Methanohalobium</taxon>
    </lineage>
</organism>
<accession>D7EBP4</accession>
<proteinExistence type="predicted"/>